<evidence type="ECO:0000313" key="1">
    <source>
        <dbReference type="EMBL" id="KAB2328980.1"/>
    </source>
</evidence>
<accession>A0A6L3UYB2</accession>
<protein>
    <submittedName>
        <fullName evidence="1">Uncharacterized protein</fullName>
    </submittedName>
</protein>
<dbReference type="EMBL" id="WBOS01000022">
    <property type="protein sequence ID" value="KAB2328980.1"/>
    <property type="molecule type" value="Genomic_DNA"/>
</dbReference>
<organism evidence="1 2">
    <name type="scientific">Cytobacillus depressus</name>
    <dbReference type="NCBI Taxonomy" id="1602942"/>
    <lineage>
        <taxon>Bacteria</taxon>
        <taxon>Bacillati</taxon>
        <taxon>Bacillota</taxon>
        <taxon>Bacilli</taxon>
        <taxon>Bacillales</taxon>
        <taxon>Bacillaceae</taxon>
        <taxon>Cytobacillus</taxon>
    </lineage>
</organism>
<name>A0A6L3UYB2_9BACI</name>
<evidence type="ECO:0000313" key="2">
    <source>
        <dbReference type="Proteomes" id="UP000481030"/>
    </source>
</evidence>
<proteinExistence type="predicted"/>
<reference evidence="1 2" key="1">
    <citation type="journal article" date="2016" name="Antonie Van Leeuwenhoek">
        <title>Bacillus depressus sp. nov., isolated from soil of a sunflower field.</title>
        <authorList>
            <person name="Wei X."/>
            <person name="Xin D."/>
            <person name="Xin Y."/>
            <person name="Zhang H."/>
            <person name="Wang T."/>
            <person name="Zhang J."/>
        </authorList>
    </citation>
    <scope>NUCLEOTIDE SEQUENCE [LARGE SCALE GENOMIC DNA]</scope>
    <source>
        <strain evidence="1 2">BZ1</strain>
    </source>
</reference>
<comment type="caution">
    <text evidence="1">The sequence shown here is derived from an EMBL/GenBank/DDBJ whole genome shotgun (WGS) entry which is preliminary data.</text>
</comment>
<keyword evidence="2" id="KW-1185">Reference proteome</keyword>
<dbReference type="AlphaFoldDB" id="A0A6L3UYB2"/>
<gene>
    <name evidence="1" type="ORF">F7731_23815</name>
</gene>
<dbReference type="RefSeq" id="WP_151537278.1">
    <property type="nucleotide sequence ID" value="NZ_WBOS01000022.1"/>
</dbReference>
<sequence>MRTLQEIYYEYELIVSKENKSQRNMLLIELMDELNAYHGLSEIHTDEFVKENKRLVTLYRKIANSR</sequence>
<dbReference type="Proteomes" id="UP000481030">
    <property type="component" value="Unassembled WGS sequence"/>
</dbReference>